<reference evidence="1 2" key="1">
    <citation type="submission" date="2020-08" db="EMBL/GenBank/DDBJ databases">
        <title>Genomic Encyclopedia of Type Strains, Phase IV (KMG-IV): sequencing the most valuable type-strain genomes for metagenomic binning, comparative biology and taxonomic classification.</title>
        <authorList>
            <person name="Goeker M."/>
        </authorList>
    </citation>
    <scope>NUCLEOTIDE SEQUENCE [LARGE SCALE GENOMIC DNA]</scope>
    <source>
        <strain evidence="1 2">DSM 26438</strain>
    </source>
</reference>
<organism evidence="1 2">
    <name type="scientific">Rhizobium skierniewicense</name>
    <dbReference type="NCBI Taxonomy" id="984260"/>
    <lineage>
        <taxon>Bacteria</taxon>
        <taxon>Pseudomonadati</taxon>
        <taxon>Pseudomonadota</taxon>
        <taxon>Alphaproteobacteria</taxon>
        <taxon>Hyphomicrobiales</taxon>
        <taxon>Rhizobiaceae</taxon>
        <taxon>Rhizobium/Agrobacterium group</taxon>
        <taxon>Rhizobium</taxon>
    </lineage>
</organism>
<evidence type="ECO:0000313" key="1">
    <source>
        <dbReference type="EMBL" id="MBB3945113.1"/>
    </source>
</evidence>
<proteinExistence type="predicted"/>
<name>A0A7W6C3L3_9HYPH</name>
<gene>
    <name evidence="1" type="ORF">GGQ73_001046</name>
</gene>
<dbReference type="EMBL" id="JACIDV010000003">
    <property type="protein sequence ID" value="MBB3945113.1"/>
    <property type="molecule type" value="Genomic_DNA"/>
</dbReference>
<protein>
    <submittedName>
        <fullName evidence="1">Putative transcriptional regulator</fullName>
    </submittedName>
</protein>
<sequence length="74" mass="8128">MSRFSETEEVLIGRLRNLKAAPEVSINLNDISAPMKAVGFSQSEIIGVLNALEQDKVIAYTPGNRVLMLKDLPD</sequence>
<dbReference type="AlphaFoldDB" id="A0A7W6C3L3"/>
<dbReference type="RefSeq" id="WP_174155940.1">
    <property type="nucleotide sequence ID" value="NZ_JAAMCM010000029.1"/>
</dbReference>
<accession>A0A7W6C3L3</accession>
<comment type="caution">
    <text evidence="1">The sequence shown here is derived from an EMBL/GenBank/DDBJ whole genome shotgun (WGS) entry which is preliminary data.</text>
</comment>
<evidence type="ECO:0000313" key="2">
    <source>
        <dbReference type="Proteomes" id="UP000565286"/>
    </source>
</evidence>
<keyword evidence="2" id="KW-1185">Reference proteome</keyword>
<dbReference type="Proteomes" id="UP000565286">
    <property type="component" value="Unassembled WGS sequence"/>
</dbReference>